<dbReference type="HAMAP" id="MF_00135">
    <property type="entry name" value="PRAI"/>
    <property type="match status" value="1"/>
</dbReference>
<evidence type="ECO:0000256" key="2">
    <source>
        <dbReference type="ARBA" id="ARBA00004664"/>
    </source>
</evidence>
<dbReference type="InterPro" id="IPR011060">
    <property type="entry name" value="RibuloseP-bd_barrel"/>
</dbReference>
<name>A0A977PLL6_9CREN</name>
<dbReference type="CDD" id="cd00405">
    <property type="entry name" value="PRAI"/>
    <property type="match status" value="1"/>
</dbReference>
<feature type="domain" description="N-(5'phosphoribosyl) anthranilate isomerase (PRAI)" evidence="9">
    <location>
        <begin position="3"/>
        <end position="192"/>
    </location>
</feature>
<keyword evidence="11" id="KW-1185">Reference proteome</keyword>
<dbReference type="PANTHER" id="PTHR42894">
    <property type="entry name" value="N-(5'-PHOSPHORIBOSYL)ANTHRANILATE ISOMERASE"/>
    <property type="match status" value="1"/>
</dbReference>
<dbReference type="EC" id="5.3.1.24" evidence="8"/>
<sequence length="199" mass="21747">MKVKICGVTNPKDAELAVEAGAHYVGVIIGAKSPRLIPPERSKEIASILPSHVKLVGVVDARKELDLDLILRSSVRVVQLHWASYQSYKRALELLKPYSVSVALASPSFKDWPLERLEVEYLLVDVKDHEKKAEEVGRARPLAKTLGIAGGLNPNNLRDVLRGVKVDMVDVSSGVEKVKGKKDPEMVRAFVSSALGLPP</sequence>
<dbReference type="EMBL" id="CP006868">
    <property type="protein sequence ID" value="UXD22634.1"/>
    <property type="molecule type" value="Genomic_DNA"/>
</dbReference>
<dbReference type="InterPro" id="IPR044643">
    <property type="entry name" value="TrpF_fam"/>
</dbReference>
<gene>
    <name evidence="8" type="primary">trpF</name>
    <name evidence="10" type="ORF">IPA_06865</name>
</gene>
<organism evidence="10 11">
    <name type="scientific">Ignicoccus pacificus DSM 13166</name>
    <dbReference type="NCBI Taxonomy" id="940294"/>
    <lineage>
        <taxon>Archaea</taxon>
        <taxon>Thermoproteota</taxon>
        <taxon>Thermoprotei</taxon>
        <taxon>Desulfurococcales</taxon>
        <taxon>Desulfurococcaceae</taxon>
        <taxon>Ignicoccus</taxon>
    </lineage>
</organism>
<evidence type="ECO:0000256" key="6">
    <source>
        <dbReference type="ARBA" id="ARBA00023141"/>
    </source>
</evidence>
<protein>
    <recommendedName>
        <fullName evidence="8">N-(5'-phosphoribosyl)anthranilate isomerase</fullName>
        <shortName evidence="8">PRAI</shortName>
        <ecNumber evidence="8">5.3.1.24</ecNumber>
    </recommendedName>
</protein>
<evidence type="ECO:0000259" key="9">
    <source>
        <dbReference type="Pfam" id="PF00697"/>
    </source>
</evidence>
<keyword evidence="6 8" id="KW-0057">Aromatic amino acid biosynthesis</keyword>
<evidence type="ECO:0000256" key="4">
    <source>
        <dbReference type="ARBA" id="ARBA00022605"/>
    </source>
</evidence>
<dbReference type="Pfam" id="PF00697">
    <property type="entry name" value="PRAI"/>
    <property type="match status" value="1"/>
</dbReference>
<dbReference type="InterPro" id="IPR013785">
    <property type="entry name" value="Aldolase_TIM"/>
</dbReference>
<dbReference type="InterPro" id="IPR001240">
    <property type="entry name" value="PRAI_dom"/>
</dbReference>
<dbReference type="Proteomes" id="UP001063698">
    <property type="component" value="Chromosome"/>
</dbReference>
<dbReference type="KEGG" id="ipc:IPA_06865"/>
<keyword evidence="7 8" id="KW-0413">Isomerase</keyword>
<evidence type="ECO:0000256" key="1">
    <source>
        <dbReference type="ARBA" id="ARBA00001164"/>
    </source>
</evidence>
<evidence type="ECO:0000256" key="7">
    <source>
        <dbReference type="ARBA" id="ARBA00023235"/>
    </source>
</evidence>
<dbReference type="Gene3D" id="3.20.20.70">
    <property type="entry name" value="Aldolase class I"/>
    <property type="match status" value="1"/>
</dbReference>
<dbReference type="SUPFAM" id="SSF51366">
    <property type="entry name" value="Ribulose-phoshate binding barrel"/>
    <property type="match status" value="1"/>
</dbReference>
<dbReference type="GO" id="GO:0000162">
    <property type="term" value="P:L-tryptophan biosynthetic process"/>
    <property type="evidence" value="ECO:0007669"/>
    <property type="project" value="UniProtKB-UniRule"/>
</dbReference>
<reference evidence="10" key="1">
    <citation type="submission" date="2013-11" db="EMBL/GenBank/DDBJ databases">
        <title>Comparative genomics of Ignicoccus.</title>
        <authorList>
            <person name="Podar M."/>
        </authorList>
    </citation>
    <scope>NUCLEOTIDE SEQUENCE</scope>
    <source>
        <strain evidence="10">DSM 13166</strain>
    </source>
</reference>
<accession>A0A977PLL6</accession>
<comment type="pathway">
    <text evidence="2 8">Amino-acid biosynthesis; L-tryptophan biosynthesis; L-tryptophan from chorismate: step 3/5.</text>
</comment>
<keyword evidence="4 8" id="KW-0028">Amino-acid biosynthesis</keyword>
<evidence type="ECO:0000256" key="8">
    <source>
        <dbReference type="HAMAP-Rule" id="MF_00135"/>
    </source>
</evidence>
<evidence type="ECO:0000313" key="10">
    <source>
        <dbReference type="EMBL" id="UXD22634.1"/>
    </source>
</evidence>
<proteinExistence type="inferred from homology"/>
<dbReference type="PANTHER" id="PTHR42894:SF1">
    <property type="entry name" value="N-(5'-PHOSPHORIBOSYL)ANTHRANILATE ISOMERASE"/>
    <property type="match status" value="1"/>
</dbReference>
<evidence type="ECO:0000256" key="5">
    <source>
        <dbReference type="ARBA" id="ARBA00022822"/>
    </source>
</evidence>
<evidence type="ECO:0000313" key="11">
    <source>
        <dbReference type="Proteomes" id="UP001063698"/>
    </source>
</evidence>
<dbReference type="GO" id="GO:0004640">
    <property type="term" value="F:phosphoribosylanthranilate isomerase activity"/>
    <property type="evidence" value="ECO:0007669"/>
    <property type="project" value="UniProtKB-UniRule"/>
</dbReference>
<dbReference type="AlphaFoldDB" id="A0A977PLL6"/>
<keyword evidence="5 8" id="KW-0822">Tryptophan biosynthesis</keyword>
<comment type="catalytic activity">
    <reaction evidence="1 8">
        <text>N-(5-phospho-beta-D-ribosyl)anthranilate = 1-(2-carboxyphenylamino)-1-deoxy-D-ribulose 5-phosphate</text>
        <dbReference type="Rhea" id="RHEA:21540"/>
        <dbReference type="ChEBI" id="CHEBI:18277"/>
        <dbReference type="ChEBI" id="CHEBI:58613"/>
        <dbReference type="EC" id="5.3.1.24"/>
    </reaction>
</comment>
<comment type="similarity">
    <text evidence="3 8">Belongs to the TrpF family.</text>
</comment>
<evidence type="ECO:0000256" key="3">
    <source>
        <dbReference type="ARBA" id="ARBA00007571"/>
    </source>
</evidence>